<accession>A0A0P4W4U6</accession>
<dbReference type="PANTHER" id="PTHR12675:SF6">
    <property type="entry name" value="ZINC FINGER CCCH DOMAIN-CONTAINING PROTEIN 10"/>
    <property type="match status" value="1"/>
</dbReference>
<dbReference type="InterPro" id="IPR041367">
    <property type="entry name" value="Znf-CCCH_4"/>
</dbReference>
<keyword evidence="6" id="KW-0175">Coiled coil</keyword>
<feature type="zinc finger region" description="C3H1-type" evidence="5">
    <location>
        <begin position="38"/>
        <end position="59"/>
    </location>
</feature>
<dbReference type="PROSITE" id="PS50103">
    <property type="entry name" value="ZF_C3H1"/>
    <property type="match status" value="3"/>
</dbReference>
<keyword evidence="2" id="KW-0677">Repeat</keyword>
<feature type="zinc finger region" description="C3H1-type" evidence="5">
    <location>
        <begin position="7"/>
        <end position="34"/>
    </location>
</feature>
<keyword evidence="3 5" id="KW-0863">Zinc-finger</keyword>
<feature type="zinc finger region" description="C3H1-type" evidence="5">
    <location>
        <begin position="88"/>
        <end position="114"/>
    </location>
</feature>
<evidence type="ECO:0000256" key="4">
    <source>
        <dbReference type="ARBA" id="ARBA00022833"/>
    </source>
</evidence>
<sequence length="286" mass="31968">MVKEDDTERKPICRDFLRNACARGDSCRYTHPTEKYVFCHDYQKGRCSRRECAFLHCSRDDEEHYTQFGELPPHLLASMPPPFEQLSENPIPICKDFLKGDCDRNMCKFRHIMLVRDQQEVEPLQKRRRFEPMQHFVGQQLWTLEDENALLRKTVAELKKRVDDLQATNEFLLEQNAQMRLNDKAAASGLAAVTVPAAVTITNGQIQNQVSAAIRTVTASVATVPVSIAAVAAGTPVSIATVSMAPVITAPSVSMAQQQHDPHNANSTTAPLVSYPIVARPVMPNL</sequence>
<dbReference type="EMBL" id="GDKW01000189">
    <property type="protein sequence ID" value="JAI56406.1"/>
    <property type="molecule type" value="mRNA"/>
</dbReference>
<evidence type="ECO:0000259" key="7">
    <source>
        <dbReference type="PROSITE" id="PS50103"/>
    </source>
</evidence>
<keyword evidence="1 5" id="KW-0479">Metal-binding</keyword>
<protein>
    <submittedName>
        <fullName evidence="8">Putative c3h1-type zn-finger protein</fullName>
    </submittedName>
</protein>
<dbReference type="Pfam" id="PF18044">
    <property type="entry name" value="zf-CCCH_4"/>
    <property type="match status" value="1"/>
</dbReference>
<feature type="domain" description="C3H1-type" evidence="7">
    <location>
        <begin position="88"/>
        <end position="114"/>
    </location>
</feature>
<evidence type="ECO:0000256" key="1">
    <source>
        <dbReference type="ARBA" id="ARBA00022723"/>
    </source>
</evidence>
<dbReference type="GO" id="GO:0043484">
    <property type="term" value="P:regulation of RNA splicing"/>
    <property type="evidence" value="ECO:0007669"/>
    <property type="project" value="TreeGrafter"/>
</dbReference>
<dbReference type="Gene3D" id="3.30.1370.210">
    <property type="match status" value="2"/>
</dbReference>
<dbReference type="GO" id="GO:0008270">
    <property type="term" value="F:zinc ion binding"/>
    <property type="evidence" value="ECO:0007669"/>
    <property type="project" value="UniProtKB-KW"/>
</dbReference>
<evidence type="ECO:0000256" key="5">
    <source>
        <dbReference type="PROSITE-ProRule" id="PRU00723"/>
    </source>
</evidence>
<evidence type="ECO:0000256" key="6">
    <source>
        <dbReference type="SAM" id="Coils"/>
    </source>
</evidence>
<dbReference type="PANTHER" id="PTHR12675">
    <property type="entry name" value="MUSCLEBLIND-LIKE PROTEIN"/>
    <property type="match status" value="1"/>
</dbReference>
<feature type="domain" description="C3H1-type" evidence="7">
    <location>
        <begin position="7"/>
        <end position="34"/>
    </location>
</feature>
<dbReference type="SUPFAM" id="SSF90229">
    <property type="entry name" value="CCCH zinc finger"/>
    <property type="match status" value="1"/>
</dbReference>
<feature type="domain" description="C3H1-type" evidence="7">
    <location>
        <begin position="38"/>
        <end position="59"/>
    </location>
</feature>
<proteinExistence type="evidence at transcript level"/>
<dbReference type="Pfam" id="PF14608">
    <property type="entry name" value="zf-CCCH_2"/>
    <property type="match status" value="1"/>
</dbReference>
<dbReference type="GO" id="GO:0003723">
    <property type="term" value="F:RNA binding"/>
    <property type="evidence" value="ECO:0007669"/>
    <property type="project" value="TreeGrafter"/>
</dbReference>
<dbReference type="InterPro" id="IPR036855">
    <property type="entry name" value="Znf_CCCH_sf"/>
</dbReference>
<reference evidence="8" key="1">
    <citation type="journal article" date="2016" name="PLoS Negl. Trop. Dis.">
        <title>A Deep Insight into the Sialome of Rhodnius neglectus, a Vector of Chagas Disease.</title>
        <authorList>
            <person name="Santiago P.B."/>
            <person name="Assumpcao T.C."/>
            <person name="Araujo C.N."/>
            <person name="Bastos I.M."/>
            <person name="Neves D."/>
            <person name="Silva I.G."/>
            <person name="Charneau S."/>
            <person name="Queiroz R.M."/>
            <person name="Raiol T."/>
            <person name="Oliveira J.V."/>
            <person name="Sousa M.V."/>
            <person name="Calvo E."/>
            <person name="Ribeiro J.M."/>
            <person name="Santana J.M."/>
        </authorList>
    </citation>
    <scope>NUCLEOTIDE SEQUENCE</scope>
    <source>
        <tissue evidence="8">Salivary glands</tissue>
    </source>
</reference>
<dbReference type="InterPro" id="IPR000571">
    <property type="entry name" value="Znf_CCCH"/>
</dbReference>
<keyword evidence="4 5" id="KW-0862">Zinc</keyword>
<dbReference type="SMART" id="SM00356">
    <property type="entry name" value="ZnF_C3H1"/>
    <property type="match status" value="3"/>
</dbReference>
<feature type="coiled-coil region" evidence="6">
    <location>
        <begin position="141"/>
        <end position="182"/>
    </location>
</feature>
<dbReference type="AlphaFoldDB" id="A0A0P4W4U6"/>
<name>A0A0P4W4U6_9HEMI</name>
<evidence type="ECO:0000256" key="2">
    <source>
        <dbReference type="ARBA" id="ARBA00022737"/>
    </source>
</evidence>
<organism evidence="8">
    <name type="scientific">Rhodnius neglectus</name>
    <dbReference type="NCBI Taxonomy" id="72488"/>
    <lineage>
        <taxon>Eukaryota</taxon>
        <taxon>Metazoa</taxon>
        <taxon>Ecdysozoa</taxon>
        <taxon>Arthropoda</taxon>
        <taxon>Hexapoda</taxon>
        <taxon>Insecta</taxon>
        <taxon>Pterygota</taxon>
        <taxon>Neoptera</taxon>
        <taxon>Paraneoptera</taxon>
        <taxon>Hemiptera</taxon>
        <taxon>Heteroptera</taxon>
        <taxon>Panheteroptera</taxon>
        <taxon>Cimicomorpha</taxon>
        <taxon>Reduviidae</taxon>
        <taxon>Triatominae</taxon>
        <taxon>Rhodnius</taxon>
    </lineage>
</organism>
<evidence type="ECO:0000256" key="3">
    <source>
        <dbReference type="ARBA" id="ARBA00022771"/>
    </source>
</evidence>
<evidence type="ECO:0000313" key="8">
    <source>
        <dbReference type="EMBL" id="JAI56406.1"/>
    </source>
</evidence>